<evidence type="ECO:0000256" key="1">
    <source>
        <dbReference type="SAM" id="MobiDB-lite"/>
    </source>
</evidence>
<feature type="region of interest" description="Disordered" evidence="1">
    <location>
        <begin position="1"/>
        <end position="38"/>
    </location>
</feature>
<dbReference type="EMBL" id="SMMG02000005">
    <property type="protein sequence ID" value="KAA3473475.1"/>
    <property type="molecule type" value="Genomic_DNA"/>
</dbReference>
<protein>
    <submittedName>
        <fullName evidence="3">Protein MCM10</fullName>
    </submittedName>
</protein>
<organism evidence="3 4">
    <name type="scientific">Gossypium australe</name>
    <dbReference type="NCBI Taxonomy" id="47621"/>
    <lineage>
        <taxon>Eukaryota</taxon>
        <taxon>Viridiplantae</taxon>
        <taxon>Streptophyta</taxon>
        <taxon>Embryophyta</taxon>
        <taxon>Tracheophyta</taxon>
        <taxon>Spermatophyta</taxon>
        <taxon>Magnoliopsida</taxon>
        <taxon>eudicotyledons</taxon>
        <taxon>Gunneridae</taxon>
        <taxon>Pentapetalae</taxon>
        <taxon>rosids</taxon>
        <taxon>malvids</taxon>
        <taxon>Malvales</taxon>
        <taxon>Malvaceae</taxon>
        <taxon>Malvoideae</taxon>
        <taxon>Gossypium</taxon>
    </lineage>
</organism>
<dbReference type="Proteomes" id="UP000325315">
    <property type="component" value="Unassembled WGS sequence"/>
</dbReference>
<evidence type="ECO:0000313" key="3">
    <source>
        <dbReference type="EMBL" id="KAA3473475.1"/>
    </source>
</evidence>
<accession>A0A5B6VWV5</accession>
<dbReference type="InterPro" id="IPR005162">
    <property type="entry name" value="Retrotrans_gag_dom"/>
</dbReference>
<proteinExistence type="predicted"/>
<gene>
    <name evidence="3" type="ORF">EPI10_023847</name>
</gene>
<comment type="caution">
    <text evidence="3">The sequence shown here is derived from an EMBL/GenBank/DDBJ whole genome shotgun (WGS) entry which is preliminary data.</text>
</comment>
<name>A0A5B6VWV5_9ROSI</name>
<evidence type="ECO:0000313" key="4">
    <source>
        <dbReference type="Proteomes" id="UP000325315"/>
    </source>
</evidence>
<dbReference type="AlphaFoldDB" id="A0A5B6VWV5"/>
<feature type="domain" description="Retrotransposon gag" evidence="2">
    <location>
        <begin position="136"/>
        <end position="199"/>
    </location>
</feature>
<keyword evidence="4" id="KW-1185">Reference proteome</keyword>
<reference evidence="4" key="1">
    <citation type="journal article" date="2019" name="Plant Biotechnol. J.">
        <title>Genome sequencing of the Australian wild diploid species Gossypium australe highlights disease resistance and delayed gland morphogenesis.</title>
        <authorList>
            <person name="Cai Y."/>
            <person name="Cai X."/>
            <person name="Wang Q."/>
            <person name="Wang P."/>
            <person name="Zhang Y."/>
            <person name="Cai C."/>
            <person name="Xu Y."/>
            <person name="Wang K."/>
            <person name="Zhou Z."/>
            <person name="Wang C."/>
            <person name="Geng S."/>
            <person name="Li B."/>
            <person name="Dong Q."/>
            <person name="Hou Y."/>
            <person name="Wang H."/>
            <person name="Ai P."/>
            <person name="Liu Z."/>
            <person name="Yi F."/>
            <person name="Sun M."/>
            <person name="An G."/>
            <person name="Cheng J."/>
            <person name="Zhang Y."/>
            <person name="Shi Q."/>
            <person name="Xie Y."/>
            <person name="Shi X."/>
            <person name="Chang Y."/>
            <person name="Huang F."/>
            <person name="Chen Y."/>
            <person name="Hong S."/>
            <person name="Mi L."/>
            <person name="Sun Q."/>
            <person name="Zhang L."/>
            <person name="Zhou B."/>
            <person name="Peng R."/>
            <person name="Zhang X."/>
            <person name="Liu F."/>
        </authorList>
    </citation>
    <scope>NUCLEOTIDE SEQUENCE [LARGE SCALE GENOMIC DNA]</scope>
    <source>
        <strain evidence="4">cv. PA1801</strain>
    </source>
</reference>
<dbReference type="OrthoDB" id="2272416at2759"/>
<dbReference type="Pfam" id="PF03732">
    <property type="entry name" value="Retrotrans_gag"/>
    <property type="match status" value="1"/>
</dbReference>
<evidence type="ECO:0000259" key="2">
    <source>
        <dbReference type="Pfam" id="PF03732"/>
    </source>
</evidence>
<feature type="compositionally biased region" description="Polar residues" evidence="1">
    <location>
        <begin position="22"/>
        <end position="34"/>
    </location>
</feature>
<sequence length="200" mass="23122">MDPERAVADDVEIYAHAPAQGTAPSDSRPATSGQEGEAKQAFFQMMSEWFTQFVRNNSIASQPLPPPNHPQTSAMPPTMNLNLLNKPPVDKIRKYGAKEFRATSDDDAEKTEFWLENTIRVFDEMSLTPEESIKCVISLLQDAAYQWWKALISVVPKERVTWDFFQIEFRKKYISERFIDQKQKEFLDMKQGCMPVMEYE</sequence>